<dbReference type="Pfam" id="PF07724">
    <property type="entry name" value="AAA_2"/>
    <property type="match status" value="1"/>
</dbReference>
<evidence type="ECO:0000256" key="4">
    <source>
        <dbReference type="ARBA" id="ARBA00022840"/>
    </source>
</evidence>
<evidence type="ECO:0000256" key="8">
    <source>
        <dbReference type="SAM" id="MobiDB-lite"/>
    </source>
</evidence>
<evidence type="ECO:0000313" key="11">
    <source>
        <dbReference type="Proteomes" id="UP000320146"/>
    </source>
</evidence>
<dbReference type="InterPro" id="IPR019489">
    <property type="entry name" value="Clp_ATPase_C"/>
</dbReference>
<evidence type="ECO:0000256" key="7">
    <source>
        <dbReference type="RuleBase" id="RU004432"/>
    </source>
</evidence>
<dbReference type="FunFam" id="3.40.50.300:FF:000025">
    <property type="entry name" value="ATP-dependent Clp protease subunit"/>
    <property type="match status" value="1"/>
</dbReference>
<evidence type="ECO:0000256" key="3">
    <source>
        <dbReference type="ARBA" id="ARBA00022741"/>
    </source>
</evidence>
<dbReference type="InterPro" id="IPR003593">
    <property type="entry name" value="AAA+_ATPase"/>
</dbReference>
<dbReference type="PRINTS" id="PR00300">
    <property type="entry name" value="CLPPROTEASEA"/>
</dbReference>
<dbReference type="SUPFAM" id="SSF81923">
    <property type="entry name" value="Double Clp-N motif"/>
    <property type="match status" value="1"/>
</dbReference>
<dbReference type="PROSITE" id="PS00870">
    <property type="entry name" value="CLPAB_1"/>
    <property type="match status" value="1"/>
</dbReference>
<dbReference type="Gene3D" id="3.40.50.300">
    <property type="entry name" value="P-loop containing nucleotide triphosphate hydrolases"/>
    <property type="match status" value="2"/>
</dbReference>
<dbReference type="SMART" id="SM00382">
    <property type="entry name" value="AAA"/>
    <property type="match status" value="2"/>
</dbReference>
<dbReference type="InterPro" id="IPR036628">
    <property type="entry name" value="Clp_N_dom_sf"/>
</dbReference>
<keyword evidence="3 7" id="KW-0547">Nucleotide-binding</keyword>
<dbReference type="InterPro" id="IPR028299">
    <property type="entry name" value="ClpA/B_CS2"/>
</dbReference>
<dbReference type="Gene3D" id="1.10.8.60">
    <property type="match status" value="2"/>
</dbReference>
<dbReference type="CDD" id="cd19499">
    <property type="entry name" value="RecA-like_ClpB_Hsp104-like"/>
    <property type="match status" value="1"/>
</dbReference>
<dbReference type="InterPro" id="IPR050130">
    <property type="entry name" value="ClpA_ClpB"/>
</dbReference>
<evidence type="ECO:0000313" key="10">
    <source>
        <dbReference type="EMBL" id="RZO24979.1"/>
    </source>
</evidence>
<sequence>MLSKDLENTLNLLFKECSDNNDEFVTIEHLLLVLTQEDSSRKVFDHLSIDIDSLQKEIKEYIKKNVPKATDNKEIQPTLAFQRVLQRAIFHVQSSGKTEVNGENLLAALFSEKESYAVYMLSRRNISRLDVVEYISHGKNTAVETEENVEESPKESETHPEFLTNLNNLAKDGEIDPLIGRTDTLNRLFQVLGRRRKNNPILVGESGVGKTAIAEGLAKSIADGKAPEIFKDYQVMSLDVGSLVAGTKYRGDFEKKMKSMMDYLKKTQKIILFVDEIHTIIGAGSASGGALDASNLLKPALARGDIKCIGATTYKEYRQIFERNNSLSRRFQKVQIDEPTTEEAIQILEGLKNKFEHYHGITYSKEALKSAVELSNKYLQDSKLPDKAIDLIDEAGSQKKLSKSKGKIIRKSDIESLISKITKIPAMQLNASSKENLNNLEGNLKSVIFGQDHAVDDVVSAVKTSKAGIGNDEKPICSFLFTGPTGVGKTELTKQLAFFLGIEFVRLDMSEFMEKHSISKLIGSPPGYVGYEQGGYLTEEINKKPHSVLLLDEIEKAHPDIFNILLQILDYGNLTDSNGRNINFKNTIIVMTSNTGAVEAEGESVGFIEQGSEDKFEKAVSKAFAPEFRNRLDGIINFNSLSNNNLESVVKKLIIEVEAKLNEKGIDIEFNDDVIKLVLDEGYDSKLGARPLSRAVDKLIKKPISTMLIEDSIKRGSSVQLTVKSGKIILKTVNRKEKIT</sequence>
<dbReference type="SUPFAM" id="SSF52540">
    <property type="entry name" value="P-loop containing nucleoside triphosphate hydrolases"/>
    <property type="match status" value="2"/>
</dbReference>
<evidence type="ECO:0000256" key="6">
    <source>
        <dbReference type="PROSITE-ProRule" id="PRU01251"/>
    </source>
</evidence>
<feature type="region of interest" description="Disordered" evidence="8">
    <location>
        <begin position="142"/>
        <end position="161"/>
    </location>
</feature>
<gene>
    <name evidence="10" type="ORF">EVA99_00035</name>
</gene>
<dbReference type="Pfam" id="PF10431">
    <property type="entry name" value="ClpB_D2-small"/>
    <property type="match status" value="1"/>
</dbReference>
<feature type="compositionally biased region" description="Basic and acidic residues" evidence="8">
    <location>
        <begin position="151"/>
        <end position="160"/>
    </location>
</feature>
<comment type="similarity">
    <text evidence="1 7">Belongs to the ClpA/ClpB family.</text>
</comment>
<dbReference type="PANTHER" id="PTHR11638:SF111">
    <property type="entry name" value="ATP-DEPENDENT CLP PROTEASE ATP-BINDING SUBUNIT CLPA"/>
    <property type="match status" value="1"/>
</dbReference>
<evidence type="ECO:0000256" key="1">
    <source>
        <dbReference type="ARBA" id="ARBA00008675"/>
    </source>
</evidence>
<evidence type="ECO:0000256" key="5">
    <source>
        <dbReference type="ARBA" id="ARBA00023186"/>
    </source>
</evidence>
<proteinExistence type="inferred from homology"/>
<name>A0A520MUS6_9GAMM</name>
<dbReference type="CDD" id="cd00009">
    <property type="entry name" value="AAA"/>
    <property type="match status" value="1"/>
</dbReference>
<reference evidence="10 11" key="1">
    <citation type="submission" date="2019-02" db="EMBL/GenBank/DDBJ databases">
        <title>Prokaryotic population dynamics and viral predation in marine succession experiment using metagenomics: the confinement effect.</title>
        <authorList>
            <person name="Haro-Moreno J.M."/>
            <person name="Rodriguez-Valera F."/>
            <person name="Lopez-Perez M."/>
        </authorList>
    </citation>
    <scope>NUCLEOTIDE SEQUENCE [LARGE SCALE GENOMIC DNA]</scope>
    <source>
        <strain evidence="10">MED-G166</strain>
    </source>
</reference>
<dbReference type="InterPro" id="IPR003959">
    <property type="entry name" value="ATPase_AAA_core"/>
</dbReference>
<dbReference type="InterPro" id="IPR041546">
    <property type="entry name" value="ClpA/ClpB_AAA_lid"/>
</dbReference>
<feature type="domain" description="Clp R" evidence="9">
    <location>
        <begin position="1"/>
        <end position="146"/>
    </location>
</feature>
<dbReference type="InterPro" id="IPR018368">
    <property type="entry name" value="ClpA/B_CS1"/>
</dbReference>
<dbReference type="GO" id="GO:0016887">
    <property type="term" value="F:ATP hydrolysis activity"/>
    <property type="evidence" value="ECO:0007669"/>
    <property type="project" value="InterPro"/>
</dbReference>
<protein>
    <submittedName>
        <fullName evidence="10">AAA family ATPase</fullName>
    </submittedName>
</protein>
<evidence type="ECO:0000256" key="2">
    <source>
        <dbReference type="ARBA" id="ARBA00022737"/>
    </source>
</evidence>
<dbReference type="GO" id="GO:0005524">
    <property type="term" value="F:ATP binding"/>
    <property type="evidence" value="ECO:0007669"/>
    <property type="project" value="UniProtKB-KW"/>
</dbReference>
<dbReference type="GO" id="GO:0034605">
    <property type="term" value="P:cellular response to heat"/>
    <property type="evidence" value="ECO:0007669"/>
    <property type="project" value="TreeGrafter"/>
</dbReference>
<keyword evidence="2 6" id="KW-0677">Repeat</keyword>
<dbReference type="Proteomes" id="UP000320146">
    <property type="component" value="Unassembled WGS sequence"/>
</dbReference>
<dbReference type="InterPro" id="IPR004176">
    <property type="entry name" value="Clp_R_N"/>
</dbReference>
<dbReference type="EMBL" id="SHBL01000001">
    <property type="protein sequence ID" value="RZO24979.1"/>
    <property type="molecule type" value="Genomic_DNA"/>
</dbReference>
<accession>A0A520MUS6</accession>
<evidence type="ECO:0000259" key="9">
    <source>
        <dbReference type="PROSITE" id="PS51903"/>
    </source>
</evidence>
<dbReference type="PROSITE" id="PS00871">
    <property type="entry name" value="CLPAB_2"/>
    <property type="match status" value="1"/>
</dbReference>
<dbReference type="PROSITE" id="PS51903">
    <property type="entry name" value="CLP_R"/>
    <property type="match status" value="1"/>
</dbReference>
<dbReference type="Pfam" id="PF00004">
    <property type="entry name" value="AAA"/>
    <property type="match status" value="1"/>
</dbReference>
<dbReference type="Gene3D" id="1.10.1780.10">
    <property type="entry name" value="Clp, N-terminal domain"/>
    <property type="match status" value="1"/>
</dbReference>
<dbReference type="GO" id="GO:0005737">
    <property type="term" value="C:cytoplasm"/>
    <property type="evidence" value="ECO:0007669"/>
    <property type="project" value="TreeGrafter"/>
</dbReference>
<dbReference type="SMART" id="SM01086">
    <property type="entry name" value="ClpB_D2-small"/>
    <property type="match status" value="1"/>
</dbReference>
<comment type="caution">
    <text evidence="10">The sequence shown here is derived from an EMBL/GenBank/DDBJ whole genome shotgun (WGS) entry which is preliminary data.</text>
</comment>
<dbReference type="InterPro" id="IPR027417">
    <property type="entry name" value="P-loop_NTPase"/>
</dbReference>
<keyword evidence="4 7" id="KW-0067">ATP-binding</keyword>
<dbReference type="AlphaFoldDB" id="A0A520MUS6"/>
<organism evidence="10 11">
    <name type="scientific">SAR86 cluster bacterium</name>
    <dbReference type="NCBI Taxonomy" id="2030880"/>
    <lineage>
        <taxon>Bacteria</taxon>
        <taxon>Pseudomonadati</taxon>
        <taxon>Pseudomonadota</taxon>
        <taxon>Gammaproteobacteria</taxon>
        <taxon>SAR86 cluster</taxon>
    </lineage>
</organism>
<dbReference type="PANTHER" id="PTHR11638">
    <property type="entry name" value="ATP-DEPENDENT CLP PROTEASE"/>
    <property type="match status" value="1"/>
</dbReference>
<keyword evidence="5 7" id="KW-0143">Chaperone</keyword>
<dbReference type="Pfam" id="PF02861">
    <property type="entry name" value="Clp_N"/>
    <property type="match status" value="1"/>
</dbReference>
<dbReference type="Pfam" id="PF17871">
    <property type="entry name" value="AAA_lid_9"/>
    <property type="match status" value="1"/>
</dbReference>
<dbReference type="InterPro" id="IPR001270">
    <property type="entry name" value="ClpA/B"/>
</dbReference>